<evidence type="ECO:0000313" key="15">
    <source>
        <dbReference type="Proteomes" id="UP000198823"/>
    </source>
</evidence>
<dbReference type="Gene3D" id="1.10.40.50">
    <property type="entry name" value="Probable gtpase engc, domain 3"/>
    <property type="match status" value="1"/>
</dbReference>
<reference evidence="14 15" key="1">
    <citation type="submission" date="2016-10" db="EMBL/GenBank/DDBJ databases">
        <authorList>
            <person name="de Groot N.N."/>
        </authorList>
    </citation>
    <scope>NUCLEOTIDE SEQUENCE [LARGE SCALE GENOMIC DNA]</scope>
    <source>
        <strain evidence="14 15">CGMCC 1.6762</strain>
    </source>
</reference>
<dbReference type="GO" id="GO:0005737">
    <property type="term" value="C:cytoplasm"/>
    <property type="evidence" value="ECO:0007669"/>
    <property type="project" value="UniProtKB-SubCell"/>
</dbReference>
<feature type="binding site" evidence="10">
    <location>
        <position position="301"/>
    </location>
    <ligand>
        <name>Zn(2+)</name>
        <dbReference type="ChEBI" id="CHEBI:29105"/>
    </ligand>
</feature>
<evidence type="ECO:0000256" key="7">
    <source>
        <dbReference type="ARBA" id="ARBA00022833"/>
    </source>
</evidence>
<dbReference type="GO" id="GO:0042274">
    <property type="term" value="P:ribosomal small subunit biogenesis"/>
    <property type="evidence" value="ECO:0007669"/>
    <property type="project" value="UniProtKB-UniRule"/>
</dbReference>
<dbReference type="InterPro" id="IPR004881">
    <property type="entry name" value="Ribosome_biogen_GTPase_RsgA"/>
</dbReference>
<dbReference type="CDD" id="cd01854">
    <property type="entry name" value="YjeQ_EngC"/>
    <property type="match status" value="1"/>
</dbReference>
<dbReference type="EC" id="3.6.1.-" evidence="10"/>
<dbReference type="Gene3D" id="3.40.50.300">
    <property type="entry name" value="P-loop containing nucleotide triphosphate hydrolases"/>
    <property type="match status" value="1"/>
</dbReference>
<dbReference type="PANTHER" id="PTHR32120">
    <property type="entry name" value="SMALL RIBOSOMAL SUBUNIT BIOGENESIS GTPASE RSGA"/>
    <property type="match status" value="1"/>
</dbReference>
<feature type="binding site" evidence="10">
    <location>
        <position position="309"/>
    </location>
    <ligand>
        <name>Zn(2+)</name>
        <dbReference type="ChEBI" id="CHEBI:29105"/>
    </ligand>
</feature>
<dbReference type="InterPro" id="IPR027417">
    <property type="entry name" value="P-loop_NTPase"/>
</dbReference>
<keyword evidence="6 10" id="KW-0378">Hydrolase</keyword>
<evidence type="ECO:0000256" key="1">
    <source>
        <dbReference type="ARBA" id="ARBA00022490"/>
    </source>
</evidence>
<evidence type="ECO:0000256" key="8">
    <source>
        <dbReference type="ARBA" id="ARBA00022884"/>
    </source>
</evidence>
<dbReference type="InterPro" id="IPR010914">
    <property type="entry name" value="RsgA_GTPase_dom"/>
</dbReference>
<dbReference type="STRING" id="426756.SAMN04488126_103107"/>
<evidence type="ECO:0000256" key="9">
    <source>
        <dbReference type="ARBA" id="ARBA00023134"/>
    </source>
</evidence>
<keyword evidence="9 10" id="KW-0342">GTP-binding</keyword>
<name>A0A1G6ZX75_9BACL</name>
<dbReference type="InterPro" id="IPR030378">
    <property type="entry name" value="G_CP_dom"/>
</dbReference>
<evidence type="ECO:0000259" key="13">
    <source>
        <dbReference type="PROSITE" id="PS51721"/>
    </source>
</evidence>
<feature type="binding site" evidence="10">
    <location>
        <position position="296"/>
    </location>
    <ligand>
        <name>Zn(2+)</name>
        <dbReference type="ChEBI" id="CHEBI:29105"/>
    </ligand>
</feature>
<feature type="binding site" evidence="10">
    <location>
        <begin position="215"/>
        <end position="223"/>
    </location>
    <ligand>
        <name>GTP</name>
        <dbReference type="ChEBI" id="CHEBI:37565"/>
    </ligand>
</feature>
<dbReference type="AlphaFoldDB" id="A0A1G6ZX75"/>
<gene>
    <name evidence="10" type="primary">rsgA</name>
    <name evidence="14" type="ORF">SAMN04488126_103107</name>
</gene>
<evidence type="ECO:0000313" key="14">
    <source>
        <dbReference type="EMBL" id="SDE07258.1"/>
    </source>
</evidence>
<dbReference type="Proteomes" id="UP000198823">
    <property type="component" value="Unassembled WGS sequence"/>
</dbReference>
<comment type="function">
    <text evidence="10">One of several proteins that assist in the late maturation steps of the functional core of the 30S ribosomal subunit. Helps release RbfA from mature subunits. May play a role in the assembly of ribosomal proteins into the subunit. Circularly permuted GTPase that catalyzes slow GTP hydrolysis, GTPase activity is stimulated by the 30S ribosomal subunit.</text>
</comment>
<keyword evidence="4 10" id="KW-0699">rRNA-binding</keyword>
<feature type="binding site" evidence="10">
    <location>
        <begin position="163"/>
        <end position="166"/>
    </location>
    <ligand>
        <name>GTP</name>
        <dbReference type="ChEBI" id="CHEBI:37565"/>
    </ligand>
</feature>
<dbReference type="GO" id="GO:0003924">
    <property type="term" value="F:GTPase activity"/>
    <property type="evidence" value="ECO:0007669"/>
    <property type="project" value="UniProtKB-UniRule"/>
</dbReference>
<dbReference type="Pfam" id="PF03193">
    <property type="entry name" value="RsgA_GTPase"/>
    <property type="match status" value="1"/>
</dbReference>
<dbReference type="NCBIfam" id="TIGR00157">
    <property type="entry name" value="ribosome small subunit-dependent GTPase A"/>
    <property type="match status" value="1"/>
</dbReference>
<comment type="subunit">
    <text evidence="10">Monomer. Associates with 30S ribosomal subunit, binds 16S rRNA.</text>
</comment>
<dbReference type="GO" id="GO:0019843">
    <property type="term" value="F:rRNA binding"/>
    <property type="evidence" value="ECO:0007669"/>
    <property type="project" value="UniProtKB-KW"/>
</dbReference>
<dbReference type="SUPFAM" id="SSF52540">
    <property type="entry name" value="P-loop containing nucleoside triphosphate hydrolases"/>
    <property type="match status" value="1"/>
</dbReference>
<proteinExistence type="inferred from homology"/>
<dbReference type="GO" id="GO:0005525">
    <property type="term" value="F:GTP binding"/>
    <property type="evidence" value="ECO:0007669"/>
    <property type="project" value="UniProtKB-UniRule"/>
</dbReference>
<dbReference type="PANTHER" id="PTHR32120:SF10">
    <property type="entry name" value="SMALL RIBOSOMAL SUBUNIT BIOGENESIS GTPASE RSGA"/>
    <property type="match status" value="1"/>
</dbReference>
<keyword evidence="2 10" id="KW-0690">Ribosome biogenesis</keyword>
<evidence type="ECO:0000256" key="10">
    <source>
        <dbReference type="HAMAP-Rule" id="MF_01820"/>
    </source>
</evidence>
<dbReference type="HAMAP" id="MF_01820">
    <property type="entry name" value="GTPase_RsgA"/>
    <property type="match status" value="1"/>
</dbReference>
<keyword evidence="3 10" id="KW-0479">Metal-binding</keyword>
<comment type="cofactor">
    <cofactor evidence="10">
        <name>Zn(2+)</name>
        <dbReference type="ChEBI" id="CHEBI:29105"/>
    </cofactor>
    <text evidence="10">Binds 1 zinc ion per subunit.</text>
</comment>
<feature type="region of interest" description="Disordered" evidence="11">
    <location>
        <begin position="345"/>
        <end position="369"/>
    </location>
</feature>
<keyword evidence="7 10" id="KW-0862">Zinc</keyword>
<evidence type="ECO:0000256" key="4">
    <source>
        <dbReference type="ARBA" id="ARBA00022730"/>
    </source>
</evidence>
<protein>
    <recommendedName>
        <fullName evidence="10">Small ribosomal subunit biogenesis GTPase RsgA</fullName>
        <ecNumber evidence="10">3.6.1.-</ecNumber>
    </recommendedName>
</protein>
<keyword evidence="5 10" id="KW-0547">Nucleotide-binding</keyword>
<evidence type="ECO:0000256" key="6">
    <source>
        <dbReference type="ARBA" id="ARBA00022801"/>
    </source>
</evidence>
<dbReference type="GO" id="GO:0046872">
    <property type="term" value="F:metal ion binding"/>
    <property type="evidence" value="ECO:0007669"/>
    <property type="project" value="UniProtKB-KW"/>
</dbReference>
<keyword evidence="1 10" id="KW-0963">Cytoplasm</keyword>
<comment type="similarity">
    <text evidence="10">Belongs to the TRAFAC class YlqF/YawG GTPase family. RsgA subfamily.</text>
</comment>
<evidence type="ECO:0000256" key="11">
    <source>
        <dbReference type="SAM" id="MobiDB-lite"/>
    </source>
</evidence>
<dbReference type="PROSITE" id="PS51721">
    <property type="entry name" value="G_CP"/>
    <property type="match status" value="1"/>
</dbReference>
<feature type="domain" description="CP-type G" evidence="13">
    <location>
        <begin position="115"/>
        <end position="273"/>
    </location>
</feature>
<organism evidence="14 15">
    <name type="scientific">Bhargavaea beijingensis</name>
    <dbReference type="NCBI Taxonomy" id="426756"/>
    <lineage>
        <taxon>Bacteria</taxon>
        <taxon>Bacillati</taxon>
        <taxon>Bacillota</taxon>
        <taxon>Bacilli</taxon>
        <taxon>Bacillales</taxon>
        <taxon>Caryophanaceae</taxon>
        <taxon>Bhargavaea</taxon>
    </lineage>
</organism>
<dbReference type="PROSITE" id="PS50936">
    <property type="entry name" value="ENGC_GTPASE"/>
    <property type="match status" value="1"/>
</dbReference>
<sequence>MVTEITGGNKLNMTHYGLKDPFKTQAESLMATSEFSRCIPGRVVLEHKRMYRVMTERGEWMSTVSGSYAFRAAGRMDFPSVGDWVLVEQMPGEEKGIIHALLGRTSVFTRKEAGQRVEEQIVAANVDIVFLVMSLNADFNARRLERYLVAAWDSGARPVIVLTKKDLCENPADYLDELGGVAFGVDTVPVSAVTGEGLDEVRSFLGEGVTAALLGSSGAGKSTLTNALSGKKAMAVQDIREDDAKGRHTTTHRELIPLPGGSCLIDTPGMRELQLMDQGDGLDSGFRDIDELAESCRYRDCGHGKEPGCTVREAVEDGRLSEDRLVSYFKLQREIAYIEQKSDARARMASAKQRKDLTKAARYNRKQKR</sequence>
<evidence type="ECO:0000256" key="2">
    <source>
        <dbReference type="ARBA" id="ARBA00022517"/>
    </source>
</evidence>
<feature type="domain" description="EngC GTPase" evidence="12">
    <location>
        <begin position="124"/>
        <end position="271"/>
    </location>
</feature>
<evidence type="ECO:0000256" key="3">
    <source>
        <dbReference type="ARBA" id="ARBA00022723"/>
    </source>
</evidence>
<keyword evidence="8 10" id="KW-0694">RNA-binding</keyword>
<feature type="binding site" evidence="10">
    <location>
        <position position="303"/>
    </location>
    <ligand>
        <name>Zn(2+)</name>
        <dbReference type="ChEBI" id="CHEBI:29105"/>
    </ligand>
</feature>
<dbReference type="EMBL" id="FNAR01000003">
    <property type="protein sequence ID" value="SDE07258.1"/>
    <property type="molecule type" value="Genomic_DNA"/>
</dbReference>
<evidence type="ECO:0000256" key="5">
    <source>
        <dbReference type="ARBA" id="ARBA00022741"/>
    </source>
</evidence>
<evidence type="ECO:0000259" key="12">
    <source>
        <dbReference type="PROSITE" id="PS50936"/>
    </source>
</evidence>
<accession>A0A1G6ZX75</accession>
<comment type="subcellular location">
    <subcellularLocation>
        <location evidence="10">Cytoplasm</location>
    </subcellularLocation>
</comment>